<dbReference type="InterPro" id="IPR051147">
    <property type="entry name" value="CFAP_domain-containing"/>
</dbReference>
<evidence type="ECO:0000313" key="4">
    <source>
        <dbReference type="EMBL" id="GCC32175.1"/>
    </source>
</evidence>
<dbReference type="OrthoDB" id="10264298at2759"/>
<dbReference type="AlphaFoldDB" id="A0A401SP46"/>
<proteinExistence type="predicted"/>
<accession>A0A401SP46</accession>
<feature type="domain" description="DUF4200" evidence="3">
    <location>
        <begin position="34"/>
        <end position="151"/>
    </location>
</feature>
<protein>
    <recommendedName>
        <fullName evidence="3">DUF4200 domain-containing protein</fullName>
    </recommendedName>
</protein>
<dbReference type="OMA" id="CADKKRV"/>
<dbReference type="EMBL" id="BEZZ01000418">
    <property type="protein sequence ID" value="GCC32175.1"/>
    <property type="molecule type" value="Genomic_DNA"/>
</dbReference>
<gene>
    <name evidence="4" type="ORF">chiPu_0010635</name>
</gene>
<dbReference type="GO" id="GO:0005856">
    <property type="term" value="C:cytoskeleton"/>
    <property type="evidence" value="ECO:0007669"/>
    <property type="project" value="UniProtKB-ARBA"/>
</dbReference>
<keyword evidence="5" id="KW-1185">Reference proteome</keyword>
<dbReference type="PANTHER" id="PTHR21683:SF2">
    <property type="entry name" value="COILED-COIL DOMAIN-CONTAINING PROTEIN 42 LIKE-2-LIKE"/>
    <property type="match status" value="1"/>
</dbReference>
<sequence length="301" mass="35488">MAHSFGNYYDNIFEDKLIQMPIHDEIPLNNTMVLLEKRRELAEVEAALAAQKEEFKAKMKLLQQRREELNKKEEELKKSFAKFDKFLRENDAKQSRAKSKISIETELIKQKEKEIIRIKKELSALIIKRDELKKKVKSYTIYPKFLEKVIKMSKEDIRMVNIRFETLFITHNLLLSKYHEDQEIMKTLKSNFNNMMKEKDNEIMMYHNAIAAITHRLEAAKAKTIKGESIWAHIQNTAAKRTLVLGMIKMAIFNLYMYVRKAEIKLGTLAEDTDIQLQVVQENILELRDIVHDLKKSVEIS</sequence>
<keyword evidence="1 2" id="KW-0175">Coiled coil</keyword>
<feature type="coiled-coil region" evidence="2">
    <location>
        <begin position="34"/>
        <end position="82"/>
    </location>
</feature>
<dbReference type="PANTHER" id="PTHR21683">
    <property type="entry name" value="COILED-COIL DOMAIN-CONTAINING PROTEIN 42 LIKE-2-LIKE-RELATED"/>
    <property type="match status" value="1"/>
</dbReference>
<dbReference type="Pfam" id="PF13863">
    <property type="entry name" value="DUF4200"/>
    <property type="match status" value="1"/>
</dbReference>
<name>A0A401SP46_CHIPU</name>
<evidence type="ECO:0000256" key="2">
    <source>
        <dbReference type="SAM" id="Coils"/>
    </source>
</evidence>
<feature type="coiled-coil region" evidence="2">
    <location>
        <begin position="108"/>
        <end position="135"/>
    </location>
</feature>
<organism evidence="4 5">
    <name type="scientific">Chiloscyllium punctatum</name>
    <name type="common">Brownbanded bambooshark</name>
    <name type="synonym">Hemiscyllium punctatum</name>
    <dbReference type="NCBI Taxonomy" id="137246"/>
    <lineage>
        <taxon>Eukaryota</taxon>
        <taxon>Metazoa</taxon>
        <taxon>Chordata</taxon>
        <taxon>Craniata</taxon>
        <taxon>Vertebrata</taxon>
        <taxon>Chondrichthyes</taxon>
        <taxon>Elasmobranchii</taxon>
        <taxon>Galeomorphii</taxon>
        <taxon>Galeoidea</taxon>
        <taxon>Orectolobiformes</taxon>
        <taxon>Hemiscylliidae</taxon>
        <taxon>Chiloscyllium</taxon>
    </lineage>
</organism>
<reference evidence="4 5" key="1">
    <citation type="journal article" date="2018" name="Nat. Ecol. Evol.">
        <title>Shark genomes provide insights into elasmobranch evolution and the origin of vertebrates.</title>
        <authorList>
            <person name="Hara Y"/>
            <person name="Yamaguchi K"/>
            <person name="Onimaru K"/>
            <person name="Kadota M"/>
            <person name="Koyanagi M"/>
            <person name="Keeley SD"/>
            <person name="Tatsumi K"/>
            <person name="Tanaka K"/>
            <person name="Motone F"/>
            <person name="Kageyama Y"/>
            <person name="Nozu R"/>
            <person name="Adachi N"/>
            <person name="Nishimura O"/>
            <person name="Nakagawa R"/>
            <person name="Tanegashima C"/>
            <person name="Kiyatake I"/>
            <person name="Matsumoto R"/>
            <person name="Murakumo K"/>
            <person name="Nishida K"/>
            <person name="Terakita A"/>
            <person name="Kuratani S"/>
            <person name="Sato K"/>
            <person name="Hyodo S Kuraku.S."/>
        </authorList>
    </citation>
    <scope>NUCLEOTIDE SEQUENCE [LARGE SCALE GENOMIC DNA]</scope>
</reference>
<evidence type="ECO:0000313" key="5">
    <source>
        <dbReference type="Proteomes" id="UP000287033"/>
    </source>
</evidence>
<evidence type="ECO:0000259" key="3">
    <source>
        <dbReference type="Pfam" id="PF13863"/>
    </source>
</evidence>
<dbReference type="STRING" id="137246.A0A401SP46"/>
<dbReference type="InterPro" id="IPR025252">
    <property type="entry name" value="DUF4200"/>
</dbReference>
<evidence type="ECO:0000256" key="1">
    <source>
        <dbReference type="ARBA" id="ARBA00023054"/>
    </source>
</evidence>
<comment type="caution">
    <text evidence="4">The sequence shown here is derived from an EMBL/GenBank/DDBJ whole genome shotgun (WGS) entry which is preliminary data.</text>
</comment>
<dbReference type="Proteomes" id="UP000287033">
    <property type="component" value="Unassembled WGS sequence"/>
</dbReference>